<proteinExistence type="predicted"/>
<feature type="region of interest" description="Disordered" evidence="1">
    <location>
        <begin position="29"/>
        <end position="56"/>
    </location>
</feature>
<dbReference type="EMBL" id="DS547492">
    <property type="protein sequence ID" value="EDQ98153.1"/>
    <property type="molecule type" value="Genomic_DNA"/>
</dbReference>
<protein>
    <submittedName>
        <fullName evidence="2">Predicted protein</fullName>
    </submittedName>
</protein>
<dbReference type="GeneID" id="6086851"/>
<dbReference type="InParanoid" id="B0E4S8"/>
<keyword evidence="3" id="KW-1185">Reference proteome</keyword>
<accession>B0E4S8</accession>
<dbReference type="KEGG" id="lbc:LACBIDRAFT_336221"/>
<organism evidence="3">
    <name type="scientific">Laccaria bicolor (strain S238N-H82 / ATCC MYA-4686)</name>
    <name type="common">Bicoloured deceiver</name>
    <name type="synonym">Laccaria laccata var. bicolor</name>
    <dbReference type="NCBI Taxonomy" id="486041"/>
    <lineage>
        <taxon>Eukaryota</taxon>
        <taxon>Fungi</taxon>
        <taxon>Dikarya</taxon>
        <taxon>Basidiomycota</taxon>
        <taxon>Agaricomycotina</taxon>
        <taxon>Agaricomycetes</taxon>
        <taxon>Agaricomycetidae</taxon>
        <taxon>Agaricales</taxon>
        <taxon>Agaricineae</taxon>
        <taxon>Hydnangiaceae</taxon>
        <taxon>Laccaria</taxon>
    </lineage>
</organism>
<dbReference type="RefSeq" id="XP_001891195.1">
    <property type="nucleotide sequence ID" value="XM_001891160.1"/>
</dbReference>
<gene>
    <name evidence="2" type="ORF">LACBIDRAFT_336221</name>
</gene>
<evidence type="ECO:0000256" key="1">
    <source>
        <dbReference type="SAM" id="MobiDB-lite"/>
    </source>
</evidence>
<reference evidence="2 3" key="1">
    <citation type="journal article" date="2008" name="Nature">
        <title>The genome of Laccaria bicolor provides insights into mycorrhizal symbiosis.</title>
        <authorList>
            <person name="Martin F."/>
            <person name="Aerts A."/>
            <person name="Ahren D."/>
            <person name="Brun A."/>
            <person name="Danchin E.G.J."/>
            <person name="Duchaussoy F."/>
            <person name="Gibon J."/>
            <person name="Kohler A."/>
            <person name="Lindquist E."/>
            <person name="Pereda V."/>
            <person name="Salamov A."/>
            <person name="Shapiro H.J."/>
            <person name="Wuyts J."/>
            <person name="Blaudez D."/>
            <person name="Buee M."/>
            <person name="Brokstein P."/>
            <person name="Canbaeck B."/>
            <person name="Cohen D."/>
            <person name="Courty P.E."/>
            <person name="Coutinho P.M."/>
            <person name="Delaruelle C."/>
            <person name="Detter J.C."/>
            <person name="Deveau A."/>
            <person name="DiFazio S."/>
            <person name="Duplessis S."/>
            <person name="Fraissinet-Tachet L."/>
            <person name="Lucic E."/>
            <person name="Frey-Klett P."/>
            <person name="Fourrey C."/>
            <person name="Feussner I."/>
            <person name="Gay G."/>
            <person name="Grimwood J."/>
            <person name="Hoegger P.J."/>
            <person name="Jain P."/>
            <person name="Kilaru S."/>
            <person name="Labbe J."/>
            <person name="Lin Y.C."/>
            <person name="Legue V."/>
            <person name="Le Tacon F."/>
            <person name="Marmeisse R."/>
            <person name="Melayah D."/>
            <person name="Montanini B."/>
            <person name="Muratet M."/>
            <person name="Nehls U."/>
            <person name="Niculita-Hirzel H."/>
            <person name="Oudot-Le Secq M.P."/>
            <person name="Peter M."/>
            <person name="Quesneville H."/>
            <person name="Rajashekar B."/>
            <person name="Reich M."/>
            <person name="Rouhier N."/>
            <person name="Schmutz J."/>
            <person name="Yin T."/>
            <person name="Chalot M."/>
            <person name="Henrissat B."/>
            <person name="Kuees U."/>
            <person name="Lucas S."/>
            <person name="Van de Peer Y."/>
            <person name="Podila G.K."/>
            <person name="Polle A."/>
            <person name="Pukkila P.J."/>
            <person name="Richardson P.M."/>
            <person name="Rouze P."/>
            <person name="Sanders I.R."/>
            <person name="Stajich J.E."/>
            <person name="Tunlid A."/>
            <person name="Tuskan G."/>
            <person name="Grigoriev I.V."/>
        </authorList>
    </citation>
    <scope>NUCLEOTIDE SEQUENCE [LARGE SCALE GENOMIC DNA]</scope>
    <source>
        <strain evidence="3">S238N-H82 / ATCC MYA-4686</strain>
    </source>
</reference>
<sequence length="163" mass="18529">MLTILSHLALKEGPKNSIRNVKISDDGRRADDLRMNDDEDCEDDDERGVDVDNERRRMGGGVGMFSRLAVTSRGSESRFVQGSDPRNRGRRKRSLHIFITIAGMAPVCESSERLKKIQAKSFQIKLKIQNAVFQFGIGRGDGGHVRWPSTPECTYVLWYFLRK</sequence>
<dbReference type="HOGENOM" id="CLU_1627375_0_0_1"/>
<name>B0E4S8_LACBS</name>
<evidence type="ECO:0000313" key="2">
    <source>
        <dbReference type="EMBL" id="EDQ98153.1"/>
    </source>
</evidence>
<dbReference type="Proteomes" id="UP000001194">
    <property type="component" value="Unassembled WGS sequence"/>
</dbReference>
<dbReference type="AlphaFoldDB" id="B0E4S8"/>
<evidence type="ECO:0000313" key="3">
    <source>
        <dbReference type="Proteomes" id="UP000001194"/>
    </source>
</evidence>
<feature type="compositionally biased region" description="Acidic residues" evidence="1">
    <location>
        <begin position="37"/>
        <end position="47"/>
    </location>
</feature>